<evidence type="ECO:0000313" key="3">
    <source>
        <dbReference type="Proteomes" id="UP000631791"/>
    </source>
</evidence>
<dbReference type="Pfam" id="PF14130">
    <property type="entry name" value="Cap4_nuclease"/>
    <property type="match status" value="1"/>
</dbReference>
<dbReference type="EMBL" id="JADOTY010000001">
    <property type="protein sequence ID" value="MBG6105096.1"/>
    <property type="molecule type" value="Genomic_DNA"/>
</dbReference>
<comment type="caution">
    <text evidence="2">The sequence shown here is derived from an EMBL/GenBank/DDBJ whole genome shotgun (WGS) entry which is preliminary data.</text>
</comment>
<name>A0ABS0K8Z0_9ACTN</name>
<evidence type="ECO:0000259" key="1">
    <source>
        <dbReference type="Pfam" id="PF14130"/>
    </source>
</evidence>
<sequence length="415" mass="46259">MTDAKQQQPIPGLDVLTRVAAVESDPTGLDTFARYRWQAKQVVRQWLTCLREQDRPLFLACEHVEDLTLIYADKVRFIQLKTRDKGSWSVAAMNDRGLDALARSYVAARKKRVHELCTFELWFEGATAGKADTEDFVRDPRSAGDEVRKKLVAHKIPRGWVDDFLQRLVIEPDQPTQAHIDAKAMWELHALWPSLSHPEVKVLYERLLTAAEAAQTAREEQPPSIQAILSAALPHLGSDLPEPHEPAGQAIAPIRDQILSRGMLLRMTPPQPGASQQQLLARISAGTSVSLMELKMTAAGASRPLIAKMQEMRADMEVERQLMLASRDSAEDDLEKLARRILRMAEATAADVELAAVTNPAAAGRPAEAIANALLSQPAHLAHCDRQNIFDRDEFFVFGYLGHLSDTCRFGWRAS</sequence>
<accession>A0ABS0K8Z0</accession>
<dbReference type="Proteomes" id="UP000631791">
    <property type="component" value="Unassembled WGS sequence"/>
</dbReference>
<feature type="domain" description="CD-NTase associated protein 4-like DNA endonuclease" evidence="1">
    <location>
        <begin position="28"/>
        <end position="91"/>
    </location>
</feature>
<dbReference type="RefSeq" id="WP_196923435.1">
    <property type="nucleotide sequence ID" value="NZ_JADOTY010000001.1"/>
</dbReference>
<reference evidence="2 3" key="1">
    <citation type="submission" date="2020-11" db="EMBL/GenBank/DDBJ databases">
        <title>Sequencing the genomes of 1000 actinobacteria strains.</title>
        <authorList>
            <person name="Klenk H.-P."/>
        </authorList>
    </citation>
    <scope>NUCLEOTIDE SEQUENCE [LARGE SCALE GENOMIC DNA]</scope>
    <source>
        <strain evidence="2 3">DSM 101695</strain>
    </source>
</reference>
<evidence type="ECO:0000313" key="2">
    <source>
        <dbReference type="EMBL" id="MBG6105096.1"/>
    </source>
</evidence>
<protein>
    <recommendedName>
        <fullName evidence="1">CD-NTase associated protein 4-like DNA endonuclease domain-containing protein</fullName>
    </recommendedName>
</protein>
<organism evidence="2 3">
    <name type="scientific">Micromonospora vinacea</name>
    <dbReference type="NCBI Taxonomy" id="709878"/>
    <lineage>
        <taxon>Bacteria</taxon>
        <taxon>Bacillati</taxon>
        <taxon>Actinomycetota</taxon>
        <taxon>Actinomycetes</taxon>
        <taxon>Micromonosporales</taxon>
        <taxon>Micromonosporaceae</taxon>
        <taxon>Micromonospora</taxon>
    </lineage>
</organism>
<keyword evidence="3" id="KW-1185">Reference proteome</keyword>
<dbReference type="InterPro" id="IPR025382">
    <property type="entry name" value="Cap4-like_endonuclease_dom"/>
</dbReference>
<gene>
    <name evidence="2" type="ORF">IW249_005510</name>
</gene>
<proteinExistence type="predicted"/>